<organism evidence="1 2">
    <name type="scientific">Ditylenchus dipsaci</name>
    <dbReference type="NCBI Taxonomy" id="166011"/>
    <lineage>
        <taxon>Eukaryota</taxon>
        <taxon>Metazoa</taxon>
        <taxon>Ecdysozoa</taxon>
        <taxon>Nematoda</taxon>
        <taxon>Chromadorea</taxon>
        <taxon>Rhabditida</taxon>
        <taxon>Tylenchina</taxon>
        <taxon>Tylenchomorpha</taxon>
        <taxon>Sphaerularioidea</taxon>
        <taxon>Anguinidae</taxon>
        <taxon>Anguininae</taxon>
        <taxon>Ditylenchus</taxon>
    </lineage>
</organism>
<sequence>MIEIKKTDGRGRLKMLFNIHDNSSDSKPLVVSDAEWCFKIEKCLKDPPSKNSTLARYGDVFYVDERDMDMRHRTRRPFSAFSFLRATICCKRNCLDICLNTSYQVRMIGLSYDFVIKGNHHFNGHELEESIVLENFIKWNHIIDPYNGFHPGDHIDARSLEIFSSSTCFRMLTVCSLCRASEFMQVKIIWPFIPLFSRPYANVGCLVKMADRFQVFGVIDKCMHHIKYLSDMSIGQKLLLVQQIEQNELMMHCAEQCISEKEVHKISDELEELSPDTMCTLLDGILWRLEEFRHK</sequence>
<proteinExistence type="predicted"/>
<evidence type="ECO:0000313" key="2">
    <source>
        <dbReference type="WBParaSite" id="jg2900"/>
    </source>
</evidence>
<accession>A0A915E6M8</accession>
<evidence type="ECO:0000313" key="1">
    <source>
        <dbReference type="Proteomes" id="UP000887574"/>
    </source>
</evidence>
<name>A0A915E6M8_9BILA</name>
<dbReference type="WBParaSite" id="jg2900">
    <property type="protein sequence ID" value="jg2900"/>
    <property type="gene ID" value="jg2900"/>
</dbReference>
<protein>
    <submittedName>
        <fullName evidence="2">Uncharacterized protein</fullName>
    </submittedName>
</protein>
<reference evidence="2" key="1">
    <citation type="submission" date="2022-11" db="UniProtKB">
        <authorList>
            <consortium name="WormBaseParasite"/>
        </authorList>
    </citation>
    <scope>IDENTIFICATION</scope>
</reference>
<keyword evidence="1" id="KW-1185">Reference proteome</keyword>
<dbReference type="Proteomes" id="UP000887574">
    <property type="component" value="Unplaced"/>
</dbReference>
<dbReference type="AlphaFoldDB" id="A0A915E6M8"/>